<evidence type="ECO:0000259" key="1">
    <source>
        <dbReference type="PROSITE" id="PS50234"/>
    </source>
</evidence>
<keyword evidence="2" id="KW-0328">Glycosyltransferase</keyword>
<feature type="domain" description="VWFA" evidence="1">
    <location>
        <begin position="57"/>
        <end position="228"/>
    </location>
</feature>
<accession>A0A3M7QPX1</accession>
<dbReference type="InterPro" id="IPR031273">
    <property type="entry name" value="PARP4"/>
</dbReference>
<dbReference type="STRING" id="10195.A0A3M7QPX1"/>
<comment type="caution">
    <text evidence="2">The sequence shown here is derived from an EMBL/GenBank/DDBJ whole genome shotgun (WGS) entry which is preliminary data.</text>
</comment>
<dbReference type="InterPro" id="IPR002035">
    <property type="entry name" value="VWF_A"/>
</dbReference>
<dbReference type="InterPro" id="IPR036465">
    <property type="entry name" value="vWFA_dom_sf"/>
</dbReference>
<keyword evidence="3" id="KW-1185">Reference proteome</keyword>
<dbReference type="EMBL" id="REGN01005464">
    <property type="protein sequence ID" value="RNA13259.1"/>
    <property type="molecule type" value="Genomic_DNA"/>
</dbReference>
<gene>
    <name evidence="2" type="ORF">BpHYR1_050449</name>
</gene>
<keyword evidence="2" id="KW-0808">Transferase</keyword>
<dbReference type="PANTHER" id="PTHR46530">
    <property type="entry name" value="PROTEIN MONO-ADP-RIBOSYLTRANSFERASE PARP4"/>
    <property type="match status" value="1"/>
</dbReference>
<dbReference type="PROSITE" id="PS50234">
    <property type="entry name" value="VWFA"/>
    <property type="match status" value="1"/>
</dbReference>
<dbReference type="Gene3D" id="3.40.50.410">
    <property type="entry name" value="von Willebrand factor, type A domain"/>
    <property type="match status" value="1"/>
</dbReference>
<dbReference type="GO" id="GO:0003950">
    <property type="term" value="F:NAD+ poly-ADP-ribosyltransferase activity"/>
    <property type="evidence" value="ECO:0007669"/>
    <property type="project" value="UniProtKB-EC"/>
</dbReference>
<dbReference type="EC" id="2.4.2.30" evidence="2"/>
<evidence type="ECO:0000313" key="3">
    <source>
        <dbReference type="Proteomes" id="UP000276133"/>
    </source>
</evidence>
<dbReference type="Proteomes" id="UP000276133">
    <property type="component" value="Unassembled WGS sequence"/>
</dbReference>
<organism evidence="2 3">
    <name type="scientific">Brachionus plicatilis</name>
    <name type="common">Marine rotifer</name>
    <name type="synonym">Brachionus muelleri</name>
    <dbReference type="NCBI Taxonomy" id="10195"/>
    <lineage>
        <taxon>Eukaryota</taxon>
        <taxon>Metazoa</taxon>
        <taxon>Spiralia</taxon>
        <taxon>Gnathifera</taxon>
        <taxon>Rotifera</taxon>
        <taxon>Eurotatoria</taxon>
        <taxon>Monogononta</taxon>
        <taxon>Pseudotrocha</taxon>
        <taxon>Ploima</taxon>
        <taxon>Brachionidae</taxon>
        <taxon>Brachionus</taxon>
    </lineage>
</organism>
<reference evidence="2 3" key="1">
    <citation type="journal article" date="2018" name="Sci. Rep.">
        <title>Genomic signatures of local adaptation to the degree of environmental predictability in rotifers.</title>
        <authorList>
            <person name="Franch-Gras L."/>
            <person name="Hahn C."/>
            <person name="Garcia-Roger E.M."/>
            <person name="Carmona M.J."/>
            <person name="Serra M."/>
            <person name="Gomez A."/>
        </authorList>
    </citation>
    <scope>NUCLEOTIDE SEQUENCE [LARGE SCALE GENOMIC DNA]</scope>
    <source>
        <strain evidence="2">HYR1</strain>
    </source>
</reference>
<dbReference type="GO" id="GO:0005737">
    <property type="term" value="C:cytoplasm"/>
    <property type="evidence" value="ECO:0007669"/>
    <property type="project" value="TreeGrafter"/>
</dbReference>
<dbReference type="SUPFAM" id="SSF53300">
    <property type="entry name" value="vWA-like"/>
    <property type="match status" value="1"/>
</dbReference>
<proteinExistence type="predicted"/>
<dbReference type="AlphaFoldDB" id="A0A3M7QPX1"/>
<sequence length="397" mass="45837">MGPGNIIIKINDHPVLFTCFYQNLPNIKLKSTIKTKIVSFYPEFGNDDRLAKQEKPVINFILDCSNSLSENNLIRLSKKLFLLMLNYMPKDCIFNVTIFGTDYHSLFPFPLANTSQTVKQATQFILDQAAANKGNTDLLNFIQKEDTLNRSLNYVLISDGHMTRPNELIAYLAEHSKSRIFTCSIGNLTNNNHLLKSIANLTKSHFNFYDEKNQSKWREKIEDLMDKIEQPAALSDIRIEWQNFDQTNIDQDTFDYNYAPKQINCLFNGRRVLAYGFMPNCQQALLRASINGYEFETVVTCPELMITKGDLIHKLTAKALIDDWQHGILCSDDKIQNDLLKQKLKDKIIKLSQKFSIVSDYTSFIAIEDRDPNEWTGEQIEMTRPLIYFPTWPTNNV</sequence>
<evidence type="ECO:0000313" key="2">
    <source>
        <dbReference type="EMBL" id="RNA13259.1"/>
    </source>
</evidence>
<dbReference type="OrthoDB" id="1729737at2759"/>
<name>A0A3M7QPX1_BRAPC</name>
<dbReference type="Pfam" id="PF13768">
    <property type="entry name" value="VWA_3"/>
    <property type="match status" value="1"/>
</dbReference>
<dbReference type="PANTHER" id="PTHR46530:SF1">
    <property type="entry name" value="PROTEIN MONO-ADP-RIBOSYLTRANSFERASE PARP4"/>
    <property type="match status" value="1"/>
</dbReference>
<protein>
    <submittedName>
        <fullName evidence="2">Poly [ADP-ribose] polymerase 4-like</fullName>
        <ecNumber evidence="2">2.4.2.30</ecNumber>
    </submittedName>
</protein>